<feature type="transmembrane region" description="Helical" evidence="6">
    <location>
        <begin position="206"/>
        <end position="224"/>
    </location>
</feature>
<dbReference type="SUPFAM" id="SSF103473">
    <property type="entry name" value="MFS general substrate transporter"/>
    <property type="match status" value="1"/>
</dbReference>
<feature type="transmembrane region" description="Helical" evidence="6">
    <location>
        <begin position="12"/>
        <end position="32"/>
    </location>
</feature>
<evidence type="ECO:0000256" key="3">
    <source>
        <dbReference type="ARBA" id="ARBA00022692"/>
    </source>
</evidence>
<evidence type="ECO:0000256" key="6">
    <source>
        <dbReference type="SAM" id="Phobius"/>
    </source>
</evidence>
<dbReference type="InterPro" id="IPR011701">
    <property type="entry name" value="MFS"/>
</dbReference>
<gene>
    <name evidence="8" type="primary">dgoT</name>
    <name evidence="8" type="ORF">ERS852568_00480</name>
</gene>
<evidence type="ECO:0000256" key="5">
    <source>
        <dbReference type="ARBA" id="ARBA00023136"/>
    </source>
</evidence>
<feature type="transmembrane region" description="Helical" evidence="6">
    <location>
        <begin position="123"/>
        <end position="143"/>
    </location>
</feature>
<dbReference type="GO" id="GO:0022857">
    <property type="term" value="F:transmembrane transporter activity"/>
    <property type="evidence" value="ECO:0007669"/>
    <property type="project" value="InterPro"/>
</dbReference>
<evidence type="ECO:0000256" key="4">
    <source>
        <dbReference type="ARBA" id="ARBA00022989"/>
    </source>
</evidence>
<feature type="transmembrane region" description="Helical" evidence="6">
    <location>
        <begin position="244"/>
        <end position="266"/>
    </location>
</feature>
<keyword evidence="4 6" id="KW-1133">Transmembrane helix</keyword>
<feature type="transmembrane region" description="Helical" evidence="6">
    <location>
        <begin position="360"/>
        <end position="382"/>
    </location>
</feature>
<organism evidence="8 9">
    <name type="scientific">Clostridium baratii</name>
    <dbReference type="NCBI Taxonomy" id="1561"/>
    <lineage>
        <taxon>Bacteria</taxon>
        <taxon>Bacillati</taxon>
        <taxon>Bacillota</taxon>
        <taxon>Clostridia</taxon>
        <taxon>Eubacteriales</taxon>
        <taxon>Clostridiaceae</taxon>
        <taxon>Clostridium</taxon>
    </lineage>
</organism>
<evidence type="ECO:0000259" key="7">
    <source>
        <dbReference type="PROSITE" id="PS50850"/>
    </source>
</evidence>
<keyword evidence="3 6" id="KW-0812">Transmembrane</keyword>
<dbReference type="EMBL" id="CZBO01000001">
    <property type="protein sequence ID" value="CUP70313.1"/>
    <property type="molecule type" value="Genomic_DNA"/>
</dbReference>
<proteinExistence type="predicted"/>
<feature type="transmembrane region" description="Helical" evidence="6">
    <location>
        <begin position="44"/>
        <end position="63"/>
    </location>
</feature>
<reference evidence="8 9" key="1">
    <citation type="submission" date="2015-09" db="EMBL/GenBank/DDBJ databases">
        <authorList>
            <consortium name="Pathogen Informatics"/>
        </authorList>
    </citation>
    <scope>NUCLEOTIDE SEQUENCE [LARGE SCALE GENOMIC DNA]</scope>
    <source>
        <strain evidence="8 9">2789STDY5834956</strain>
    </source>
</reference>
<feature type="transmembrane region" description="Helical" evidence="6">
    <location>
        <begin position="75"/>
        <end position="93"/>
    </location>
</feature>
<dbReference type="Pfam" id="PF07690">
    <property type="entry name" value="MFS_1"/>
    <property type="match status" value="1"/>
</dbReference>
<feature type="transmembrane region" description="Helical" evidence="6">
    <location>
        <begin position="99"/>
        <end position="116"/>
    </location>
</feature>
<feature type="transmembrane region" description="Helical" evidence="6">
    <location>
        <begin position="326"/>
        <end position="348"/>
    </location>
</feature>
<comment type="subcellular location">
    <subcellularLocation>
        <location evidence="1">Cell membrane</location>
        <topology evidence="1">Multi-pass membrane protein</topology>
    </subcellularLocation>
</comment>
<keyword evidence="2" id="KW-0813">Transport</keyword>
<dbReference type="InterPro" id="IPR036259">
    <property type="entry name" value="MFS_trans_sf"/>
</dbReference>
<sequence length="387" mass="42268">MNKKSRIISTILIYLVMVIMAVTEGLINIFTVPLKNGFGINDTMLSIMFMCGSICYLICNYIGGMVCDKIGQKKLFLIGLIGAAITNIIQGIAPNFIVFIIAFAMIQGFLGIMAIAANTIIPILWITGQAIAMNLTHFAYGVGLSASQKLSGILITDGISWRTIYMGSAALTFIIFVCFMFVKLPRAEETENVDRIPLKTVLQDKLIWVFFLGLGFYVVAEQGTGRWLPTFIKTNYSSFTDSKIASYVSLFFLLFTIGRLVGGFIVEKIGSQVAIKAFSFIGGVLFIIGLLSGENGLYIVSVSGFFFSIMFPTVVVVLSNTFKNSTAYITGVVISFANIINTIMNLVIGTASDAIGISKAVFIMPISMLIAFVLFCIASKIIKKRYN</sequence>
<feature type="transmembrane region" description="Helical" evidence="6">
    <location>
        <begin position="297"/>
        <end position="319"/>
    </location>
</feature>
<protein>
    <submittedName>
        <fullName evidence="8">Transporter</fullName>
    </submittedName>
</protein>
<feature type="transmembrane region" description="Helical" evidence="6">
    <location>
        <begin position="273"/>
        <end position="291"/>
    </location>
</feature>
<dbReference type="PROSITE" id="PS50850">
    <property type="entry name" value="MFS"/>
    <property type="match status" value="1"/>
</dbReference>
<accession>A0A174QAR8</accession>
<dbReference type="AlphaFoldDB" id="A0A174QAR8"/>
<dbReference type="PANTHER" id="PTHR23514:SF13">
    <property type="entry name" value="INNER MEMBRANE PROTEIN YBJJ"/>
    <property type="match status" value="1"/>
</dbReference>
<evidence type="ECO:0000313" key="9">
    <source>
        <dbReference type="Proteomes" id="UP000095563"/>
    </source>
</evidence>
<name>A0A174QAR8_9CLOT</name>
<feature type="domain" description="Major facilitator superfamily (MFS) profile" evidence="7">
    <location>
        <begin position="9"/>
        <end position="383"/>
    </location>
</feature>
<dbReference type="RefSeq" id="WP_055206478.1">
    <property type="nucleotide sequence ID" value="NZ_CZBO01000001.1"/>
</dbReference>
<dbReference type="InterPro" id="IPR051788">
    <property type="entry name" value="MFS_Transporter"/>
</dbReference>
<feature type="transmembrane region" description="Helical" evidence="6">
    <location>
        <begin position="163"/>
        <end position="185"/>
    </location>
</feature>
<keyword evidence="5 6" id="KW-0472">Membrane</keyword>
<dbReference type="GO" id="GO:0005886">
    <property type="term" value="C:plasma membrane"/>
    <property type="evidence" value="ECO:0007669"/>
    <property type="project" value="UniProtKB-SubCell"/>
</dbReference>
<evidence type="ECO:0000313" key="8">
    <source>
        <dbReference type="EMBL" id="CUP70313.1"/>
    </source>
</evidence>
<evidence type="ECO:0000256" key="2">
    <source>
        <dbReference type="ARBA" id="ARBA00022448"/>
    </source>
</evidence>
<dbReference type="PANTHER" id="PTHR23514">
    <property type="entry name" value="BYPASS OF STOP CODON PROTEIN 6"/>
    <property type="match status" value="1"/>
</dbReference>
<dbReference type="Proteomes" id="UP000095563">
    <property type="component" value="Unassembled WGS sequence"/>
</dbReference>
<dbReference type="InterPro" id="IPR020846">
    <property type="entry name" value="MFS_dom"/>
</dbReference>
<dbReference type="Gene3D" id="1.20.1250.20">
    <property type="entry name" value="MFS general substrate transporter like domains"/>
    <property type="match status" value="2"/>
</dbReference>
<evidence type="ECO:0000256" key="1">
    <source>
        <dbReference type="ARBA" id="ARBA00004651"/>
    </source>
</evidence>